<dbReference type="Gene3D" id="3.30.70.380">
    <property type="entry name" value="Ferrodoxin-fold anticodon-binding domain"/>
    <property type="match status" value="1"/>
</dbReference>
<dbReference type="InterPro" id="IPR012340">
    <property type="entry name" value="NA-bd_OB-fold"/>
</dbReference>
<evidence type="ECO:0000256" key="12">
    <source>
        <dbReference type="ARBA" id="ARBA00022917"/>
    </source>
</evidence>
<evidence type="ECO:0000256" key="4">
    <source>
        <dbReference type="ARBA" id="ARBA00022490"/>
    </source>
</evidence>
<evidence type="ECO:0000259" key="19">
    <source>
        <dbReference type="PROSITE" id="PS51483"/>
    </source>
</evidence>
<evidence type="ECO:0000256" key="10">
    <source>
        <dbReference type="ARBA" id="ARBA00022842"/>
    </source>
</evidence>
<comment type="cofactor">
    <cofactor evidence="15">
        <name>Mg(2+)</name>
        <dbReference type="ChEBI" id="CHEBI:18420"/>
    </cofactor>
    <text evidence="15">Binds 2 magnesium ions per tetramer.</text>
</comment>
<comment type="similarity">
    <text evidence="2 15">Belongs to the phenylalanyl-tRNA synthetase beta subunit family. Type 1 subfamily.</text>
</comment>
<dbReference type="Pfam" id="PF01588">
    <property type="entry name" value="tRNA_bind"/>
    <property type="match status" value="1"/>
</dbReference>
<evidence type="ECO:0000256" key="13">
    <source>
        <dbReference type="ARBA" id="ARBA00023146"/>
    </source>
</evidence>
<dbReference type="OrthoDB" id="9805455at2"/>
<dbReference type="EC" id="6.1.1.20" evidence="15"/>
<keyword evidence="6 15" id="KW-0436">Ligase</keyword>
<dbReference type="AlphaFoldDB" id="A0A1H3RV37"/>
<dbReference type="PROSITE" id="PS51447">
    <property type="entry name" value="FDX_ACB"/>
    <property type="match status" value="1"/>
</dbReference>
<evidence type="ECO:0000256" key="16">
    <source>
        <dbReference type="PROSITE-ProRule" id="PRU00209"/>
    </source>
</evidence>
<dbReference type="PROSITE" id="PS50886">
    <property type="entry name" value="TRBD"/>
    <property type="match status" value="1"/>
</dbReference>
<evidence type="ECO:0000256" key="15">
    <source>
        <dbReference type="HAMAP-Rule" id="MF_00283"/>
    </source>
</evidence>
<evidence type="ECO:0000313" key="21">
    <source>
        <dbReference type="Proteomes" id="UP000198625"/>
    </source>
</evidence>
<dbReference type="GO" id="GO:0005524">
    <property type="term" value="F:ATP binding"/>
    <property type="evidence" value="ECO:0007669"/>
    <property type="project" value="UniProtKB-UniRule"/>
</dbReference>
<dbReference type="CDD" id="cd00769">
    <property type="entry name" value="PheRS_beta_core"/>
    <property type="match status" value="1"/>
</dbReference>
<dbReference type="InterPro" id="IPR045864">
    <property type="entry name" value="aa-tRNA-synth_II/BPL/LPL"/>
</dbReference>
<feature type="domain" description="FDX-ACB" evidence="18">
    <location>
        <begin position="704"/>
        <end position="797"/>
    </location>
</feature>
<organism evidence="20 21">
    <name type="scientific">Proteiniborus ethanoligenes</name>
    <dbReference type="NCBI Taxonomy" id="415015"/>
    <lineage>
        <taxon>Bacteria</taxon>
        <taxon>Bacillati</taxon>
        <taxon>Bacillota</taxon>
        <taxon>Clostridia</taxon>
        <taxon>Eubacteriales</taxon>
        <taxon>Proteiniborus</taxon>
    </lineage>
</organism>
<dbReference type="GO" id="GO:0009328">
    <property type="term" value="C:phenylalanine-tRNA ligase complex"/>
    <property type="evidence" value="ECO:0007669"/>
    <property type="project" value="TreeGrafter"/>
</dbReference>
<accession>A0A1H3RV37</accession>
<dbReference type="EMBL" id="FNQE01000032">
    <property type="protein sequence ID" value="SDZ29563.1"/>
    <property type="molecule type" value="Genomic_DNA"/>
</dbReference>
<dbReference type="CDD" id="cd02796">
    <property type="entry name" value="tRNA_bind_bactPheRS"/>
    <property type="match status" value="1"/>
</dbReference>
<evidence type="ECO:0000259" key="18">
    <source>
        <dbReference type="PROSITE" id="PS51447"/>
    </source>
</evidence>
<keyword evidence="9 15" id="KW-0067">ATP-binding</keyword>
<dbReference type="NCBIfam" id="TIGR00472">
    <property type="entry name" value="pheT_bact"/>
    <property type="match status" value="1"/>
</dbReference>
<evidence type="ECO:0000256" key="8">
    <source>
        <dbReference type="ARBA" id="ARBA00022741"/>
    </source>
</evidence>
<dbReference type="GO" id="GO:0000049">
    <property type="term" value="F:tRNA binding"/>
    <property type="evidence" value="ECO:0007669"/>
    <property type="project" value="UniProtKB-UniRule"/>
</dbReference>
<gene>
    <name evidence="15" type="primary">pheT</name>
    <name evidence="20" type="ORF">SAMN05660462_02575</name>
</gene>
<keyword evidence="8 15" id="KW-0547">Nucleotide-binding</keyword>
<name>A0A1H3RV37_9FIRM</name>
<dbReference type="GO" id="GO:0004826">
    <property type="term" value="F:phenylalanine-tRNA ligase activity"/>
    <property type="evidence" value="ECO:0007669"/>
    <property type="project" value="UniProtKB-UniRule"/>
</dbReference>
<dbReference type="Pfam" id="PF03483">
    <property type="entry name" value="B3_4"/>
    <property type="match status" value="1"/>
</dbReference>
<dbReference type="PANTHER" id="PTHR10947">
    <property type="entry name" value="PHENYLALANYL-TRNA SYNTHETASE BETA CHAIN AND LEUCINE-RICH REPEAT-CONTAINING PROTEIN 47"/>
    <property type="match status" value="1"/>
</dbReference>
<dbReference type="Gene3D" id="2.40.50.140">
    <property type="entry name" value="Nucleic acid-binding proteins"/>
    <property type="match status" value="1"/>
</dbReference>
<dbReference type="STRING" id="415015.SAMN05660462_02575"/>
<dbReference type="FunFam" id="2.40.50.140:FF:000045">
    <property type="entry name" value="Phenylalanine--tRNA ligase beta subunit"/>
    <property type="match status" value="1"/>
</dbReference>
<dbReference type="GO" id="GO:0006432">
    <property type="term" value="P:phenylalanyl-tRNA aminoacylation"/>
    <property type="evidence" value="ECO:0007669"/>
    <property type="project" value="UniProtKB-UniRule"/>
</dbReference>
<feature type="domain" description="TRNA-binding" evidence="17">
    <location>
        <begin position="39"/>
        <end position="153"/>
    </location>
</feature>
<dbReference type="InterPro" id="IPR041616">
    <property type="entry name" value="PheRS_beta_core"/>
</dbReference>
<evidence type="ECO:0000256" key="6">
    <source>
        <dbReference type="ARBA" id="ARBA00022598"/>
    </source>
</evidence>
<dbReference type="InterPro" id="IPR005146">
    <property type="entry name" value="B3/B4_tRNA-bd"/>
</dbReference>
<dbReference type="SUPFAM" id="SSF50249">
    <property type="entry name" value="Nucleic acid-binding proteins"/>
    <property type="match status" value="1"/>
</dbReference>
<evidence type="ECO:0000256" key="5">
    <source>
        <dbReference type="ARBA" id="ARBA00022555"/>
    </source>
</evidence>
<keyword evidence="12 15" id="KW-0648">Protein biosynthesis</keyword>
<dbReference type="SUPFAM" id="SSF55681">
    <property type="entry name" value="Class II aaRS and biotin synthetases"/>
    <property type="match status" value="1"/>
</dbReference>
<evidence type="ECO:0000259" key="17">
    <source>
        <dbReference type="PROSITE" id="PS50886"/>
    </source>
</evidence>
<reference evidence="20 21" key="1">
    <citation type="submission" date="2016-10" db="EMBL/GenBank/DDBJ databases">
        <authorList>
            <person name="de Groot N.N."/>
        </authorList>
    </citation>
    <scope>NUCLEOTIDE SEQUENCE [LARGE SCALE GENOMIC DNA]</scope>
    <source>
        <strain evidence="20 21">DSM 21650</strain>
    </source>
</reference>
<evidence type="ECO:0000256" key="9">
    <source>
        <dbReference type="ARBA" id="ARBA00022840"/>
    </source>
</evidence>
<dbReference type="InterPro" id="IPR033714">
    <property type="entry name" value="tRNA_bind_bactPheRS"/>
</dbReference>
<evidence type="ECO:0000256" key="7">
    <source>
        <dbReference type="ARBA" id="ARBA00022723"/>
    </source>
</evidence>
<keyword evidence="10 15" id="KW-0460">Magnesium</keyword>
<dbReference type="InterPro" id="IPR005121">
    <property type="entry name" value="Fdx_antiC-bd"/>
</dbReference>
<evidence type="ECO:0000256" key="1">
    <source>
        <dbReference type="ARBA" id="ARBA00004496"/>
    </source>
</evidence>
<dbReference type="NCBIfam" id="NF045760">
    <property type="entry name" value="YtpR"/>
    <property type="match status" value="1"/>
</dbReference>
<dbReference type="FunFam" id="3.30.70.380:FF:000001">
    <property type="entry name" value="Phenylalanine--tRNA ligase beta subunit"/>
    <property type="match status" value="1"/>
</dbReference>
<dbReference type="GO" id="GO:0000287">
    <property type="term" value="F:magnesium ion binding"/>
    <property type="evidence" value="ECO:0007669"/>
    <property type="project" value="UniProtKB-UniRule"/>
</dbReference>
<dbReference type="InterPro" id="IPR009061">
    <property type="entry name" value="DNA-bd_dom_put_sf"/>
</dbReference>
<dbReference type="SMART" id="SM00896">
    <property type="entry name" value="FDX-ACB"/>
    <property type="match status" value="1"/>
</dbReference>
<dbReference type="FunFam" id="3.50.40.10:FF:000001">
    <property type="entry name" value="Phenylalanine--tRNA ligase beta subunit"/>
    <property type="match status" value="1"/>
</dbReference>
<keyword evidence="4 15" id="KW-0963">Cytoplasm</keyword>
<keyword evidence="11 16" id="KW-0694">RNA-binding</keyword>
<comment type="catalytic activity">
    <reaction evidence="14 15">
        <text>tRNA(Phe) + L-phenylalanine + ATP = L-phenylalanyl-tRNA(Phe) + AMP + diphosphate + H(+)</text>
        <dbReference type="Rhea" id="RHEA:19413"/>
        <dbReference type="Rhea" id="RHEA-COMP:9668"/>
        <dbReference type="Rhea" id="RHEA-COMP:9699"/>
        <dbReference type="ChEBI" id="CHEBI:15378"/>
        <dbReference type="ChEBI" id="CHEBI:30616"/>
        <dbReference type="ChEBI" id="CHEBI:33019"/>
        <dbReference type="ChEBI" id="CHEBI:58095"/>
        <dbReference type="ChEBI" id="CHEBI:78442"/>
        <dbReference type="ChEBI" id="CHEBI:78531"/>
        <dbReference type="ChEBI" id="CHEBI:456215"/>
        <dbReference type="EC" id="6.1.1.20"/>
    </reaction>
</comment>
<dbReference type="GO" id="GO:0016740">
    <property type="term" value="F:transferase activity"/>
    <property type="evidence" value="ECO:0007669"/>
    <property type="project" value="UniProtKB-ARBA"/>
</dbReference>
<proteinExistence type="inferred from homology"/>
<dbReference type="InterPro" id="IPR036690">
    <property type="entry name" value="Fdx_antiC-bd_sf"/>
</dbReference>
<dbReference type="RefSeq" id="WP_091732016.1">
    <property type="nucleotide sequence ID" value="NZ_FNQE01000032.1"/>
</dbReference>
<feature type="binding site" evidence="15">
    <location>
        <position position="470"/>
    </location>
    <ligand>
        <name>Mg(2+)</name>
        <dbReference type="ChEBI" id="CHEBI:18420"/>
        <note>shared with alpha subunit</note>
    </ligand>
</feature>
<feature type="domain" description="B5" evidence="19">
    <location>
        <begin position="408"/>
        <end position="483"/>
    </location>
</feature>
<keyword evidence="13 15" id="KW-0030">Aminoacyl-tRNA synthetase</keyword>
<feature type="binding site" evidence="15">
    <location>
        <position position="461"/>
    </location>
    <ligand>
        <name>Mg(2+)</name>
        <dbReference type="ChEBI" id="CHEBI:18420"/>
        <note>shared with alpha subunit</note>
    </ligand>
</feature>
<dbReference type="GO" id="GO:0140096">
    <property type="term" value="F:catalytic activity, acting on a protein"/>
    <property type="evidence" value="ECO:0007669"/>
    <property type="project" value="UniProtKB-ARBA"/>
</dbReference>
<dbReference type="HAMAP" id="MF_00283">
    <property type="entry name" value="Phe_tRNA_synth_beta1"/>
    <property type="match status" value="1"/>
</dbReference>
<keyword evidence="5 16" id="KW-0820">tRNA-binding</keyword>
<dbReference type="SUPFAM" id="SSF56037">
    <property type="entry name" value="PheT/TilS domain"/>
    <property type="match status" value="1"/>
</dbReference>
<sequence>MLVPVKWLKEYVDIDIDAKELADRLTMSGSHVDSIDSIDSGIENVVVGKILEIQRHPDADKLVVTIVDVGEEKVQIVTGADNIKVGDYIPVALVGAKLPGGVKIKKGKLRGVESCGMLCSAQELGINDNVVSKENKDGIFILDKEYTLGQDIKETLGLYGEVIDFEITPNRSDCLSIIGMARETAATLGKAVKYPKIEIKNEVDDIKDYVNGITVQDKDLCKRYYAKVVKDIKIEPSPMWMQRRLMEAGVRPINNIVDITNYVMLEVGQPLHAFDLDVLEGKKIIIRRAEEGEKIITLDDVERTLDSTMLVIADEKKPVGIAGVMGGEDSGVTEKTKNILIESANFNGRSVRLTSRKTSLRTEASAKFEKDIDPNLVDMACNRVCQLIEEIGAGTVVKNHIDIYEGKLEERVMELSPEKANKLLGTSIEPMEMVRMLNALELKAKLENHRIVVEIPSFRRDLEIEADLIEEVGRIYGLHRITPQPILGTLVKAEKSIPRQIEDKAKNILTGIGLNEITTYSFISPKQYDKLNISDESMKRKYVEIRNPLGEDYSVMRTTLIGNTLDVLTRNYKHGVEKAWTYEIGNTFIPKELPVADLPYENRTLCIGMYGESDFFKIKGVADLLLDKLGIKDYEYIREKNDPTFHPGRTANITLGNHVLGIIGEVHPDVSENYGMKERVYVAELSFDLMILASNLEKKYTPLPKYPSVTRDIALVLNEDIMVKEIEKIIMENGKKLVEAVKLFDVYKGGQVEAGKKSVAYSITYRSHDKTLTDDDVSQVHNKIVEELKEKLNATLRS</sequence>
<keyword evidence="7 15" id="KW-0479">Metal-binding</keyword>
<dbReference type="InterPro" id="IPR020825">
    <property type="entry name" value="Phe-tRNA_synthase-like_B3/B4"/>
</dbReference>
<evidence type="ECO:0000313" key="20">
    <source>
        <dbReference type="EMBL" id="SDZ29563.1"/>
    </source>
</evidence>
<dbReference type="PROSITE" id="PS51483">
    <property type="entry name" value="B5"/>
    <property type="match status" value="1"/>
</dbReference>
<dbReference type="InterPro" id="IPR004532">
    <property type="entry name" value="Phe-tRNA-ligase_IIc_bsu_bact"/>
</dbReference>
<dbReference type="SUPFAM" id="SSF46955">
    <property type="entry name" value="Putative DNA-binding domain"/>
    <property type="match status" value="1"/>
</dbReference>
<dbReference type="SUPFAM" id="SSF54991">
    <property type="entry name" value="Anticodon-binding domain of PheRS"/>
    <property type="match status" value="1"/>
</dbReference>
<comment type="subcellular location">
    <subcellularLocation>
        <location evidence="1 15">Cytoplasm</location>
    </subcellularLocation>
</comment>
<comment type="subunit">
    <text evidence="3 15">Tetramer of two alpha and two beta subunits.</text>
</comment>
<dbReference type="SMART" id="SM00873">
    <property type="entry name" value="B3_4"/>
    <property type="match status" value="1"/>
</dbReference>
<keyword evidence="21" id="KW-1185">Reference proteome</keyword>
<feature type="binding site" evidence="15">
    <location>
        <position position="467"/>
    </location>
    <ligand>
        <name>Mg(2+)</name>
        <dbReference type="ChEBI" id="CHEBI:18420"/>
        <note>shared with alpha subunit</note>
    </ligand>
</feature>
<dbReference type="Proteomes" id="UP000198625">
    <property type="component" value="Unassembled WGS sequence"/>
</dbReference>
<dbReference type="Gene3D" id="3.50.40.10">
    <property type="entry name" value="Phenylalanyl-trna Synthetase, Chain B, domain 3"/>
    <property type="match status" value="1"/>
</dbReference>
<evidence type="ECO:0000256" key="3">
    <source>
        <dbReference type="ARBA" id="ARBA00011209"/>
    </source>
</evidence>
<dbReference type="InterPro" id="IPR045060">
    <property type="entry name" value="Phe-tRNA-ligase_IIc_bsu"/>
</dbReference>
<protein>
    <recommendedName>
        <fullName evidence="15">Phenylalanine--tRNA ligase beta subunit</fullName>
        <ecNumber evidence="15">6.1.1.20</ecNumber>
    </recommendedName>
    <alternativeName>
        <fullName evidence="15">Phenylalanyl-tRNA synthetase beta subunit</fullName>
        <shortName evidence="15">PheRS</shortName>
    </alternativeName>
</protein>
<dbReference type="PANTHER" id="PTHR10947:SF0">
    <property type="entry name" value="PHENYLALANINE--TRNA LIGASE BETA SUBUNIT"/>
    <property type="match status" value="1"/>
</dbReference>
<evidence type="ECO:0000256" key="2">
    <source>
        <dbReference type="ARBA" id="ARBA00008653"/>
    </source>
</evidence>
<evidence type="ECO:0000256" key="11">
    <source>
        <dbReference type="ARBA" id="ARBA00022884"/>
    </source>
</evidence>
<dbReference type="SMART" id="SM00874">
    <property type="entry name" value="B5"/>
    <property type="match status" value="1"/>
</dbReference>
<dbReference type="Gene3D" id="3.30.930.10">
    <property type="entry name" value="Bira Bifunctional Protein, Domain 2"/>
    <property type="match status" value="1"/>
</dbReference>
<dbReference type="Pfam" id="PF03484">
    <property type="entry name" value="B5"/>
    <property type="match status" value="1"/>
</dbReference>
<feature type="binding site" evidence="15">
    <location>
        <position position="471"/>
    </location>
    <ligand>
        <name>Mg(2+)</name>
        <dbReference type="ChEBI" id="CHEBI:18420"/>
        <note>shared with alpha subunit</note>
    </ligand>
</feature>
<dbReference type="InterPro" id="IPR005147">
    <property type="entry name" value="tRNA_synthase_B5-dom"/>
</dbReference>
<dbReference type="InterPro" id="IPR002547">
    <property type="entry name" value="tRNA-bd_dom"/>
</dbReference>
<dbReference type="Gene3D" id="3.30.56.10">
    <property type="match status" value="2"/>
</dbReference>
<dbReference type="Pfam" id="PF17759">
    <property type="entry name" value="tRNA_synthFbeta"/>
    <property type="match status" value="1"/>
</dbReference>
<dbReference type="Pfam" id="PF03147">
    <property type="entry name" value="FDX-ACB"/>
    <property type="match status" value="1"/>
</dbReference>
<evidence type="ECO:0000256" key="14">
    <source>
        <dbReference type="ARBA" id="ARBA00049255"/>
    </source>
</evidence>